<dbReference type="EMBL" id="OZ037946">
    <property type="protein sequence ID" value="CAL1705161.1"/>
    <property type="molecule type" value="Genomic_DNA"/>
</dbReference>
<keyword evidence="2" id="KW-1185">Reference proteome</keyword>
<proteinExistence type="predicted"/>
<evidence type="ECO:0000313" key="1">
    <source>
        <dbReference type="EMBL" id="CAL1705161.1"/>
    </source>
</evidence>
<organism evidence="1 2">
    <name type="scientific">Somion occarium</name>
    <dbReference type="NCBI Taxonomy" id="3059160"/>
    <lineage>
        <taxon>Eukaryota</taxon>
        <taxon>Fungi</taxon>
        <taxon>Dikarya</taxon>
        <taxon>Basidiomycota</taxon>
        <taxon>Agaricomycotina</taxon>
        <taxon>Agaricomycetes</taxon>
        <taxon>Polyporales</taxon>
        <taxon>Cerrenaceae</taxon>
        <taxon>Somion</taxon>
    </lineage>
</organism>
<sequence length="79" mass="9276">MIHDVYRVRFRVTTQLLGLKNVFAIVPYPVSKRDLLYCNDYALSPPSHTLILRYLVFQIPLVLKFRSAPNNKYQPRPLS</sequence>
<name>A0ABP1DBF1_9APHY</name>
<protein>
    <submittedName>
        <fullName evidence="1">Uncharacterized protein</fullName>
    </submittedName>
</protein>
<accession>A0ABP1DBF1</accession>
<evidence type="ECO:0000313" key="2">
    <source>
        <dbReference type="Proteomes" id="UP001497453"/>
    </source>
</evidence>
<dbReference type="Proteomes" id="UP001497453">
    <property type="component" value="Chromosome 3"/>
</dbReference>
<gene>
    <name evidence="1" type="ORF">GFSPODELE1_LOCUS5302</name>
</gene>
<reference evidence="2" key="1">
    <citation type="submission" date="2024-04" db="EMBL/GenBank/DDBJ databases">
        <authorList>
            <person name="Shaw F."/>
            <person name="Minotto A."/>
        </authorList>
    </citation>
    <scope>NUCLEOTIDE SEQUENCE [LARGE SCALE GENOMIC DNA]</scope>
</reference>